<dbReference type="InterPro" id="IPR006047">
    <property type="entry name" value="GH13_cat_dom"/>
</dbReference>
<dbReference type="Gene3D" id="1.10.150.200">
    <property type="entry name" value="Maltooligosyl trehalose synthase, domain 3"/>
    <property type="match status" value="1"/>
</dbReference>
<organism evidence="2 3">
    <name type="scientific">Paramicrobacterium humi</name>
    <dbReference type="NCBI Taxonomy" id="640635"/>
    <lineage>
        <taxon>Bacteria</taxon>
        <taxon>Bacillati</taxon>
        <taxon>Actinomycetota</taxon>
        <taxon>Actinomycetes</taxon>
        <taxon>Micrococcales</taxon>
        <taxon>Microbacteriaceae</taxon>
        <taxon>Paramicrobacterium</taxon>
    </lineage>
</organism>
<dbReference type="Proteomes" id="UP000199183">
    <property type="component" value="Unassembled WGS sequence"/>
</dbReference>
<dbReference type="CDD" id="cd11336">
    <property type="entry name" value="AmyAc_MTSase"/>
    <property type="match status" value="1"/>
</dbReference>
<keyword evidence="3" id="KW-1185">Reference proteome</keyword>
<dbReference type="Gene3D" id="1.10.10.470">
    <property type="entry name" value="Maltooligosyl trehalose synthase, domain 4"/>
    <property type="match status" value="1"/>
</dbReference>
<dbReference type="NCBIfam" id="TIGR02401">
    <property type="entry name" value="trehalose_TreY"/>
    <property type="match status" value="1"/>
</dbReference>
<dbReference type="Gene3D" id="3.20.20.80">
    <property type="entry name" value="Glycosidases"/>
    <property type="match status" value="1"/>
</dbReference>
<dbReference type="InterPro" id="IPR017853">
    <property type="entry name" value="GH"/>
</dbReference>
<dbReference type="PANTHER" id="PTHR10357:SF216">
    <property type="entry name" value="MALTOOLIGOSYL TREHALOSE SYNTHASE-RELATED"/>
    <property type="match status" value="1"/>
</dbReference>
<dbReference type="GO" id="GO:0030980">
    <property type="term" value="P:alpha-glucan catabolic process"/>
    <property type="evidence" value="ECO:0007669"/>
    <property type="project" value="TreeGrafter"/>
</dbReference>
<dbReference type="GO" id="GO:0005992">
    <property type="term" value="P:trehalose biosynthetic process"/>
    <property type="evidence" value="ECO:0007669"/>
    <property type="project" value="TreeGrafter"/>
</dbReference>
<dbReference type="Gene3D" id="3.30.1590.10">
    <property type="entry name" value="Maltooligosyl trehalose synthase, domain 2"/>
    <property type="match status" value="1"/>
</dbReference>
<gene>
    <name evidence="2" type="ORF">SAMN04489806_1803</name>
</gene>
<dbReference type="SUPFAM" id="SSF51445">
    <property type="entry name" value="(Trans)glycosidases"/>
    <property type="match status" value="1"/>
</dbReference>
<dbReference type="PANTHER" id="PTHR10357">
    <property type="entry name" value="ALPHA-AMYLASE FAMILY MEMBER"/>
    <property type="match status" value="1"/>
</dbReference>
<dbReference type="SMART" id="SM00642">
    <property type="entry name" value="Aamy"/>
    <property type="match status" value="1"/>
</dbReference>
<protein>
    <submittedName>
        <fullName evidence="2">Maltooligosyl trehalose synthase</fullName>
    </submittedName>
</protein>
<dbReference type="EMBL" id="FNRY01000001">
    <property type="protein sequence ID" value="SEB79897.1"/>
    <property type="molecule type" value="Genomic_DNA"/>
</dbReference>
<dbReference type="GO" id="GO:0047470">
    <property type="term" value="F:(1,4)-alpha-D-glucan 1-alpha-D-glucosylmutase activity"/>
    <property type="evidence" value="ECO:0007669"/>
    <property type="project" value="TreeGrafter"/>
</dbReference>
<evidence type="ECO:0000259" key="1">
    <source>
        <dbReference type="SMART" id="SM00642"/>
    </source>
</evidence>
<dbReference type="RefSeq" id="WP_091182873.1">
    <property type="nucleotide sequence ID" value="NZ_FNRY01000001.1"/>
</dbReference>
<dbReference type="InterPro" id="IPR013797">
    <property type="entry name" value="Maltooligo_trehalose_synth_4"/>
</dbReference>
<sequence>MRTPRSTYRLQVRKGFDLDAAGEVTDYIARLGADWLYLSPLLEAEAGSDHGYDVVDPSRLDPARGGPEALSRLASTADAAGRGLLVDIVPNHMGVATPEANAWWWDLLTHGQDSRFADAFDVDWAAGGGKIRIPVLGDGDAELDALTVTDGRLCYYDNRYPIAPGTAPDGATPREVHDAQHYELVSWRRADTELNYRRFFAVNTLAGIRVEEPWVFEKSHAEILRWVHDGLVQGLRVDHPDGLADPGGYLQELQDGAGGVYLLVEKILEGDELLPPSWPVAGTTGYDALGDVDRVLVDPAGKPRLDALEARLHDAAGSAAELWAELVRSCKRRIADGILNSEVRRIARLLPEAPDTVDAVAELLTCFPVYRSYLPFGVEHLDTAARAARERRPELAETLASLLPMLRDSAHPAAVRFQQTSGMVMAKGVEDTAFYRYSRLTSLNEVGGDPSEFSIDVAEFHVRQQRRQAGFPASLTALSTHDTKRGEDVRARISVIAEIPDEWERTLHELRALAPLDDGPFENLLWQAVIGAWPASRERLEAYALKAAREAAHSTTWTEPNERFETALRDLVTRAVEDDDVVAIVSGFVDRVRAAGWSNGLAAKLVQLSAPGVPDVYQGSEVWETSLVDPDNRRPVDFAVLDEMLGRIDAGWMPPVDDSGAAKLLVTSRVLRARRDNPEWFSRYLPVPAQGPAASHVVAFDRGGAVAVATRLPLRLAEAGGWHDTTIVVARRPVVDVITGTRHAGGTLLLRDVLPDYPVALLVPAHLDPEATAEETR</sequence>
<feature type="domain" description="Glycosyl hydrolase family 13 catalytic" evidence="1">
    <location>
        <begin position="11"/>
        <end position="669"/>
    </location>
</feature>
<dbReference type="STRING" id="640635.SAMN04489806_1803"/>
<reference evidence="2 3" key="1">
    <citation type="submission" date="2016-10" db="EMBL/GenBank/DDBJ databases">
        <authorList>
            <person name="de Groot N.N."/>
        </authorList>
    </citation>
    <scope>NUCLEOTIDE SEQUENCE [LARGE SCALE GENOMIC DNA]</scope>
    <source>
        <strain evidence="2 3">DSM 21799</strain>
    </source>
</reference>
<dbReference type="AlphaFoldDB" id="A0A1H4MAN9"/>
<accession>A0A1H4MAN9</accession>
<dbReference type="Pfam" id="PF00128">
    <property type="entry name" value="Alpha-amylase"/>
    <property type="match status" value="1"/>
</dbReference>
<dbReference type="InterPro" id="IPR012767">
    <property type="entry name" value="Trehalose_TreY"/>
</dbReference>
<proteinExistence type="predicted"/>
<name>A0A1H4MAN9_9MICO</name>
<evidence type="ECO:0000313" key="3">
    <source>
        <dbReference type="Proteomes" id="UP000199183"/>
    </source>
</evidence>
<evidence type="ECO:0000313" key="2">
    <source>
        <dbReference type="EMBL" id="SEB79897.1"/>
    </source>
</evidence>
<dbReference type="OrthoDB" id="9761577at2"/>